<keyword evidence="3" id="KW-0472">Membrane</keyword>
<dbReference type="EMBL" id="JBFALK010000013">
    <property type="protein sequence ID" value="MEV0971484.1"/>
    <property type="molecule type" value="Genomic_DNA"/>
</dbReference>
<dbReference type="RefSeq" id="WP_358135846.1">
    <property type="nucleotide sequence ID" value="NZ_JBFALK010000013.1"/>
</dbReference>
<organism evidence="5 6">
    <name type="scientific">Microtetraspora glauca</name>
    <dbReference type="NCBI Taxonomy" id="1996"/>
    <lineage>
        <taxon>Bacteria</taxon>
        <taxon>Bacillati</taxon>
        <taxon>Actinomycetota</taxon>
        <taxon>Actinomycetes</taxon>
        <taxon>Streptosporangiales</taxon>
        <taxon>Streptosporangiaceae</taxon>
        <taxon>Microtetraspora</taxon>
    </lineage>
</organism>
<keyword evidence="3" id="KW-1133">Transmembrane helix</keyword>
<evidence type="ECO:0000256" key="1">
    <source>
        <dbReference type="ARBA" id="ARBA00006068"/>
    </source>
</evidence>
<dbReference type="NCBIfam" id="TIGR00350">
    <property type="entry name" value="lytR_cpsA_psr"/>
    <property type="match status" value="1"/>
</dbReference>
<dbReference type="Gene3D" id="3.40.630.190">
    <property type="entry name" value="LCP protein"/>
    <property type="match status" value="1"/>
</dbReference>
<feature type="compositionally biased region" description="Basic residues" evidence="2">
    <location>
        <begin position="421"/>
        <end position="436"/>
    </location>
</feature>
<dbReference type="Pfam" id="PF03816">
    <property type="entry name" value="LytR_cpsA_psr"/>
    <property type="match status" value="1"/>
</dbReference>
<sequence>MRTDWRNLGQALGLTLASAMVWGIAHLVAGRTRTGLALAGAYTVLLATVAMAVTALRPALLELAVRPNWLTGLIMTALAIGFCWSAVIVSSYRLVRPPDLDKVERGIARGVISLLCVLVIAPMAYAGRLAYVSRDVLLTVFNGGVPLRQDPWARKPRLNILLVGADAAKNRPGARTDSMTVASVDTRTGDTVLFGLPRNLEHVPMPAGPARDAFPWGFSGDGDETTPGLLNEVYQWAEDHPAIVPGTHRDRGMRLLRDTVGGILGVHIDYYAMLDMKGFAQVINAMGGVTVTIRQDIPYGLEGGVLEAGRRRLDGQQALWYGRSRTDSDDYVRMGRQKCLLNAVAKQADPMAVLRGFERIADATKRYVTTDVPQSMLPAMLDLSEKIKSAHIRSLQFVPPLVNTADPDWDLIRREVGKALRPQHPRDKHPRPRHAPRWSPHTPKGTSSPGTAQSLDTIC</sequence>
<dbReference type="PANTHER" id="PTHR33392:SF6">
    <property type="entry name" value="POLYISOPRENYL-TEICHOIC ACID--PEPTIDOGLYCAN TEICHOIC ACID TRANSFERASE TAGU"/>
    <property type="match status" value="1"/>
</dbReference>
<protein>
    <submittedName>
        <fullName evidence="5">LCP family protein</fullName>
    </submittedName>
</protein>
<gene>
    <name evidence="5" type="ORF">AB0I59_22935</name>
</gene>
<feature type="compositionally biased region" description="Polar residues" evidence="2">
    <location>
        <begin position="444"/>
        <end position="459"/>
    </location>
</feature>
<dbReference type="InterPro" id="IPR004474">
    <property type="entry name" value="LytR_CpsA_psr"/>
</dbReference>
<dbReference type="Proteomes" id="UP001551675">
    <property type="component" value="Unassembled WGS sequence"/>
</dbReference>
<keyword evidence="6" id="KW-1185">Reference proteome</keyword>
<name>A0ABV3GIN2_MICGL</name>
<dbReference type="PANTHER" id="PTHR33392">
    <property type="entry name" value="POLYISOPRENYL-TEICHOIC ACID--PEPTIDOGLYCAN TEICHOIC ACID TRANSFERASE TAGU"/>
    <property type="match status" value="1"/>
</dbReference>
<feature type="transmembrane region" description="Helical" evidence="3">
    <location>
        <begin position="36"/>
        <end position="57"/>
    </location>
</feature>
<feature type="transmembrane region" description="Helical" evidence="3">
    <location>
        <begin position="107"/>
        <end position="125"/>
    </location>
</feature>
<feature type="region of interest" description="Disordered" evidence="2">
    <location>
        <begin position="418"/>
        <end position="459"/>
    </location>
</feature>
<evidence type="ECO:0000256" key="2">
    <source>
        <dbReference type="SAM" id="MobiDB-lite"/>
    </source>
</evidence>
<evidence type="ECO:0000259" key="4">
    <source>
        <dbReference type="Pfam" id="PF03816"/>
    </source>
</evidence>
<comment type="caution">
    <text evidence="5">The sequence shown here is derived from an EMBL/GenBank/DDBJ whole genome shotgun (WGS) entry which is preliminary data.</text>
</comment>
<evidence type="ECO:0000313" key="5">
    <source>
        <dbReference type="EMBL" id="MEV0971484.1"/>
    </source>
</evidence>
<comment type="similarity">
    <text evidence="1">Belongs to the LytR/CpsA/Psr (LCP) family.</text>
</comment>
<accession>A0ABV3GIN2</accession>
<evidence type="ECO:0000256" key="3">
    <source>
        <dbReference type="SAM" id="Phobius"/>
    </source>
</evidence>
<reference evidence="5 6" key="1">
    <citation type="submission" date="2024-06" db="EMBL/GenBank/DDBJ databases">
        <title>The Natural Products Discovery Center: Release of the First 8490 Sequenced Strains for Exploring Actinobacteria Biosynthetic Diversity.</title>
        <authorList>
            <person name="Kalkreuter E."/>
            <person name="Kautsar S.A."/>
            <person name="Yang D."/>
            <person name="Bader C.D."/>
            <person name="Teijaro C.N."/>
            <person name="Fluegel L."/>
            <person name="Davis C.M."/>
            <person name="Simpson J.R."/>
            <person name="Lauterbach L."/>
            <person name="Steele A.D."/>
            <person name="Gui C."/>
            <person name="Meng S."/>
            <person name="Li G."/>
            <person name="Viehrig K."/>
            <person name="Ye F."/>
            <person name="Su P."/>
            <person name="Kiefer A.F."/>
            <person name="Nichols A."/>
            <person name="Cepeda A.J."/>
            <person name="Yan W."/>
            <person name="Fan B."/>
            <person name="Jiang Y."/>
            <person name="Adhikari A."/>
            <person name="Zheng C.-J."/>
            <person name="Schuster L."/>
            <person name="Cowan T.M."/>
            <person name="Smanski M.J."/>
            <person name="Chevrette M.G."/>
            <person name="De Carvalho L.P.S."/>
            <person name="Shen B."/>
        </authorList>
    </citation>
    <scope>NUCLEOTIDE SEQUENCE [LARGE SCALE GENOMIC DNA]</scope>
    <source>
        <strain evidence="5 6">NPDC050100</strain>
    </source>
</reference>
<feature type="domain" description="Cell envelope-related transcriptional attenuator" evidence="4">
    <location>
        <begin position="175"/>
        <end position="348"/>
    </location>
</feature>
<feature type="transmembrane region" description="Helical" evidence="3">
    <location>
        <begin position="69"/>
        <end position="95"/>
    </location>
</feature>
<dbReference type="InterPro" id="IPR050922">
    <property type="entry name" value="LytR/CpsA/Psr_CW_biosynth"/>
</dbReference>
<proteinExistence type="inferred from homology"/>
<feature type="transmembrane region" description="Helical" evidence="3">
    <location>
        <begin position="12"/>
        <end position="29"/>
    </location>
</feature>
<keyword evidence="3" id="KW-0812">Transmembrane</keyword>
<evidence type="ECO:0000313" key="6">
    <source>
        <dbReference type="Proteomes" id="UP001551675"/>
    </source>
</evidence>